<dbReference type="Proteomes" id="UP001501736">
    <property type="component" value="Unassembled WGS sequence"/>
</dbReference>
<accession>A0ABP6RHX8</accession>
<reference evidence="3" key="1">
    <citation type="journal article" date="2019" name="Int. J. Syst. Evol. Microbiol.">
        <title>The Global Catalogue of Microorganisms (GCM) 10K type strain sequencing project: providing services to taxonomists for standard genome sequencing and annotation.</title>
        <authorList>
            <consortium name="The Broad Institute Genomics Platform"/>
            <consortium name="The Broad Institute Genome Sequencing Center for Infectious Disease"/>
            <person name="Wu L."/>
            <person name="Ma J."/>
        </authorList>
    </citation>
    <scope>NUCLEOTIDE SEQUENCE [LARGE SCALE GENOMIC DNA]</scope>
    <source>
        <strain evidence="3">JCM 11483</strain>
    </source>
</reference>
<protein>
    <submittedName>
        <fullName evidence="2">Uncharacterized protein</fullName>
    </submittedName>
</protein>
<dbReference type="EMBL" id="BAAAYG010000003">
    <property type="protein sequence ID" value="GAA3282624.1"/>
    <property type="molecule type" value="Genomic_DNA"/>
</dbReference>
<comment type="caution">
    <text evidence="2">The sequence shown here is derived from an EMBL/GenBank/DDBJ whole genome shotgun (WGS) entry which is preliminary data.</text>
</comment>
<gene>
    <name evidence="2" type="ORF">GCM10020260_10020</name>
</gene>
<evidence type="ECO:0000313" key="2">
    <source>
        <dbReference type="EMBL" id="GAA3282624.1"/>
    </source>
</evidence>
<keyword evidence="3" id="KW-1185">Reference proteome</keyword>
<proteinExistence type="predicted"/>
<feature type="region of interest" description="Disordered" evidence="1">
    <location>
        <begin position="1"/>
        <end position="75"/>
    </location>
</feature>
<sequence length="102" mass="10265">MITASARAAALSKRAGIDPGQNSSDGPSVKAPGAADGIDISFPPVGRSPGDGPGRGAWPQATPGRRRPPSRSAGAARLTITALTGTWWATRSPRLPAQAPAD</sequence>
<feature type="compositionally biased region" description="Low complexity" evidence="1">
    <location>
        <begin position="1"/>
        <end position="14"/>
    </location>
</feature>
<evidence type="ECO:0000256" key="1">
    <source>
        <dbReference type="SAM" id="MobiDB-lite"/>
    </source>
</evidence>
<evidence type="ECO:0000313" key="3">
    <source>
        <dbReference type="Proteomes" id="UP001501736"/>
    </source>
</evidence>
<organism evidence="2 3">
    <name type="scientific">Nesterenkonia halobia</name>
    <dbReference type="NCBI Taxonomy" id="37922"/>
    <lineage>
        <taxon>Bacteria</taxon>
        <taxon>Bacillati</taxon>
        <taxon>Actinomycetota</taxon>
        <taxon>Actinomycetes</taxon>
        <taxon>Micrococcales</taxon>
        <taxon>Micrococcaceae</taxon>
        <taxon>Nesterenkonia</taxon>
    </lineage>
</organism>
<name>A0ABP6RHX8_9MICC</name>